<dbReference type="EMBL" id="LSFN01000007">
    <property type="protein sequence ID" value="OAB75620.1"/>
    <property type="molecule type" value="Genomic_DNA"/>
</dbReference>
<evidence type="ECO:0000313" key="2">
    <source>
        <dbReference type="EMBL" id="OAB75620.1"/>
    </source>
</evidence>
<keyword evidence="1" id="KW-1133">Transmembrane helix</keyword>
<reference evidence="2 3" key="1">
    <citation type="submission" date="2016-02" db="EMBL/GenBank/DDBJ databases">
        <title>Paenibacillus sp. LPB0068, isolated from Crassostrea gigas.</title>
        <authorList>
            <person name="Shin S.-K."/>
            <person name="Yi H."/>
        </authorList>
    </citation>
    <scope>NUCLEOTIDE SEQUENCE [LARGE SCALE GENOMIC DNA]</scope>
    <source>
        <strain evidence="2 3">LPB0068</strain>
    </source>
</reference>
<keyword evidence="1" id="KW-0472">Membrane</keyword>
<name>A0A167EK23_9BACL</name>
<sequence length="559" mass="61845">MLFFIGIFSTVVSVSFFALELKAVKKRKEIRKMVNFVLTDFSSGRIRNESLVLGGGAVANTIFDLYSTLDNHEQFLDVIEHRFPNEMGDATPLEWINKVETLYQDGDNSVSGYVSAYAGQQAENITVDHLTSSGEQASQFESRIHENDDVRAIDENGIITDYSVKSYGSIDSFNQAVTDHPESSHYFVNHELYAQLEEKGLLSSYLNKGIDIEDGGYLNETLRSEASSALDAIHGASDVADHIPFLGLAMLGIKSVRNTHEYYKGKQSGNEFGINVVSDTVRIGASTGGAVVGAKAGAIIGTAIAPGIGTIVAGGIGGIVCSMATGSMVNWFKEKWKWGDILKAQYNIGSQFINGFSQHMKSTIKHRTLPYKEVQSKLEIAQSIKDKYRKQLKPYSFKKVSHSAVLAYLHESNLSAFLKRINNAAEITERQLLDLCGQAAARQVANDSHKKKKEVASRFLGELVLTSSYLKSDFDMKRKFGNEIHMYEKQKSKNPNHPFQFSQPSDSIIEGIAIRSLFNSPLIDVKSTYYKKKNKALLGICIITLLIAIASLYLYNISS</sequence>
<protein>
    <recommendedName>
        <fullName evidence="4">Glycine zipper domain-containing protein</fullName>
    </recommendedName>
</protein>
<dbReference type="AlphaFoldDB" id="A0A167EK23"/>
<comment type="caution">
    <text evidence="2">The sequence shown here is derived from an EMBL/GenBank/DDBJ whole genome shotgun (WGS) entry which is preliminary data.</text>
</comment>
<evidence type="ECO:0008006" key="4">
    <source>
        <dbReference type="Google" id="ProtNLM"/>
    </source>
</evidence>
<keyword evidence="1" id="KW-0812">Transmembrane</keyword>
<dbReference type="KEGG" id="pcx:LPB68_22015"/>
<evidence type="ECO:0000313" key="3">
    <source>
        <dbReference type="Proteomes" id="UP000077134"/>
    </source>
</evidence>
<keyword evidence="3" id="KW-1185">Reference proteome</keyword>
<proteinExistence type="predicted"/>
<organism evidence="2 3">
    <name type="scientific">Paenibacillus crassostreae</name>
    <dbReference type="NCBI Taxonomy" id="1763538"/>
    <lineage>
        <taxon>Bacteria</taxon>
        <taxon>Bacillati</taxon>
        <taxon>Bacillota</taxon>
        <taxon>Bacilli</taxon>
        <taxon>Bacillales</taxon>
        <taxon>Paenibacillaceae</taxon>
        <taxon>Paenibacillus</taxon>
    </lineage>
</organism>
<gene>
    <name evidence="2" type="ORF">PNBC_08305</name>
</gene>
<feature type="transmembrane region" description="Helical" evidence="1">
    <location>
        <begin position="536"/>
        <end position="555"/>
    </location>
</feature>
<dbReference type="Proteomes" id="UP000077134">
    <property type="component" value="Unassembled WGS sequence"/>
</dbReference>
<accession>A0A167EK23</accession>
<evidence type="ECO:0000256" key="1">
    <source>
        <dbReference type="SAM" id="Phobius"/>
    </source>
</evidence>